<comment type="caution">
    <text evidence="1">The sequence shown here is derived from an EMBL/GenBank/DDBJ whole genome shotgun (WGS) entry which is preliminary data.</text>
</comment>
<dbReference type="Proteomes" id="UP000094067">
    <property type="component" value="Unassembled WGS sequence"/>
</dbReference>
<evidence type="ECO:0008006" key="3">
    <source>
        <dbReference type="Google" id="ProtNLM"/>
    </source>
</evidence>
<dbReference type="SUPFAM" id="SSF75005">
    <property type="entry name" value="Arabinanase/levansucrase/invertase"/>
    <property type="match status" value="1"/>
</dbReference>
<name>A0A1E3AJE0_9FIRM</name>
<dbReference type="RefSeq" id="WP_069151091.1">
    <property type="nucleotide sequence ID" value="NZ_MCGH01000001.1"/>
</dbReference>
<dbReference type="AlphaFoldDB" id="A0A1E3AJE0"/>
<evidence type="ECO:0000313" key="2">
    <source>
        <dbReference type="Proteomes" id="UP000094067"/>
    </source>
</evidence>
<dbReference type="Gene3D" id="2.115.10.20">
    <property type="entry name" value="Glycosyl hydrolase domain, family 43"/>
    <property type="match status" value="1"/>
</dbReference>
<dbReference type="EMBL" id="MCGH01000001">
    <property type="protein sequence ID" value="ODM08813.1"/>
    <property type="molecule type" value="Genomic_DNA"/>
</dbReference>
<reference evidence="1 2" key="1">
    <citation type="submission" date="2016-07" db="EMBL/GenBank/DDBJ databases">
        <title>Characterization of isolates of Eisenbergiella tayi derived from blood cultures, using whole genome sequencing.</title>
        <authorList>
            <person name="Burdz T."/>
            <person name="Wiebe D."/>
            <person name="Huynh C."/>
            <person name="Bernard K."/>
        </authorList>
    </citation>
    <scope>NUCLEOTIDE SEQUENCE [LARGE SCALE GENOMIC DNA]</scope>
    <source>
        <strain evidence="1 2">NML 110608</strain>
    </source>
</reference>
<sequence length="462" mass="52568">MEEKLHLLFDSGFIKSYGNMEPVLGKPEKAAQNPLFRNDSRKKTGVIPQNDPWKYQIYCSYPNIFRDPVLRRYRCYYTVLLETEEGKAGTKTERGSGLITALAYAESEDGLHWERPALGLVEFRGGRENNLLRLYAHGSSVFYDYSEERADRRYKLFTRDDRNPVGMCVAFSEDGLRFGDYIPAGIEERIIGDTHNFCSFDAEKGEYFLTTRAFSNKNRLVMACSSRDFIHWSGAKQIFRGDTPEDQSYSMPVFSYAGLWFGLVSIYHGGDMDSPLYDKVECELVYGTDRESFSRIVPHESFLPLGSGKDAYDDGCIYCAAPVEHEEEFLFYYTGGNGKHTGFKNASLQLASLKKSRLAGMAPKDRERPGRLTTLPMPLKGQKLLLDSERERGGYICCRLLAADGKVTAGFDFQDFDRPSEKNGEWTLTWNGQKSPAVPGDYMLEFTVYKAAVYQLKEVWEA</sequence>
<evidence type="ECO:0000313" key="1">
    <source>
        <dbReference type="EMBL" id="ODM08813.1"/>
    </source>
</evidence>
<protein>
    <recommendedName>
        <fullName evidence="3">Glycosyl hydrolase family 32 N-terminal domain-containing protein</fullName>
    </recommendedName>
</protein>
<organism evidence="1 2">
    <name type="scientific">Eisenbergiella tayi</name>
    <dbReference type="NCBI Taxonomy" id="1432052"/>
    <lineage>
        <taxon>Bacteria</taxon>
        <taxon>Bacillati</taxon>
        <taxon>Bacillota</taxon>
        <taxon>Clostridia</taxon>
        <taxon>Lachnospirales</taxon>
        <taxon>Lachnospiraceae</taxon>
        <taxon>Eisenbergiella</taxon>
    </lineage>
</organism>
<gene>
    <name evidence="1" type="ORF">BEI61_00442</name>
</gene>
<dbReference type="InterPro" id="IPR023296">
    <property type="entry name" value="Glyco_hydro_beta-prop_sf"/>
</dbReference>
<proteinExistence type="predicted"/>
<accession>A0A1E3AJE0</accession>